<dbReference type="AlphaFoldDB" id="A0A7C5QDZ6"/>
<protein>
    <recommendedName>
        <fullName evidence="1">HTH bat-type domain-containing protein</fullName>
    </recommendedName>
</protein>
<gene>
    <name evidence="2" type="ORF">ENM11_07460</name>
</gene>
<name>A0A7C5QDZ6_CALS0</name>
<accession>A0A7C5QDZ6</accession>
<organism evidence="2">
    <name type="scientific">Caldiarchaeum subterraneum</name>
    <dbReference type="NCBI Taxonomy" id="311458"/>
    <lineage>
        <taxon>Archaea</taxon>
        <taxon>Nitrososphaerota</taxon>
        <taxon>Candidatus Caldarchaeales</taxon>
        <taxon>Candidatus Caldarchaeaceae</taxon>
        <taxon>Candidatus Caldarchaeum</taxon>
    </lineage>
</organism>
<dbReference type="EMBL" id="DRWN01000063">
    <property type="protein sequence ID" value="HHK68968.1"/>
    <property type="molecule type" value="Genomic_DNA"/>
</dbReference>
<dbReference type="Pfam" id="PF04967">
    <property type="entry name" value="HTH_10"/>
    <property type="match status" value="1"/>
</dbReference>
<sequence>MLVARMRIQVQCPWVRELAKNGVNVNVLQCIPQQNGPGSSSLCLVTSESLKSEELRAVVKNTPSVEKAVFKETLRDSTYIGIVKTRRCACAVTGIPFKHLIKVNPSTEFLNFTALFEDGEEFKRFIDELENKHITMVVEEVSHSASDIPLPVLTAKQEKLLKTALKVGFYDTPRKTKMAELARAFGTSPRAVSEMLRRAHKKIAESLLNT</sequence>
<dbReference type="PANTHER" id="PTHR34236:SF1">
    <property type="entry name" value="DIMETHYL SULFOXIDE REDUCTASE TRANSCRIPTIONAL ACTIVATOR"/>
    <property type="match status" value="1"/>
</dbReference>
<feature type="domain" description="HTH bat-type" evidence="1">
    <location>
        <begin position="153"/>
        <end position="204"/>
    </location>
</feature>
<comment type="caution">
    <text evidence="2">The sequence shown here is derived from an EMBL/GenBank/DDBJ whole genome shotgun (WGS) entry which is preliminary data.</text>
</comment>
<dbReference type="InterPro" id="IPR007050">
    <property type="entry name" value="HTH_bacterioopsin"/>
</dbReference>
<dbReference type="PANTHER" id="PTHR34236">
    <property type="entry name" value="DIMETHYL SULFOXIDE REDUCTASE TRANSCRIPTIONAL ACTIVATOR"/>
    <property type="match status" value="1"/>
</dbReference>
<proteinExistence type="predicted"/>
<reference evidence="2" key="1">
    <citation type="journal article" date="2020" name="mSystems">
        <title>Genome- and Community-Level Interaction Insights into Carbon Utilization and Element Cycling Functions of Hydrothermarchaeota in Hydrothermal Sediment.</title>
        <authorList>
            <person name="Zhou Z."/>
            <person name="Liu Y."/>
            <person name="Xu W."/>
            <person name="Pan J."/>
            <person name="Luo Z.H."/>
            <person name="Li M."/>
        </authorList>
    </citation>
    <scope>NUCLEOTIDE SEQUENCE [LARGE SCALE GENOMIC DNA]</scope>
    <source>
        <strain evidence="2">SpSt-1056</strain>
    </source>
</reference>
<evidence type="ECO:0000313" key="2">
    <source>
        <dbReference type="EMBL" id="HHK68968.1"/>
    </source>
</evidence>
<evidence type="ECO:0000259" key="1">
    <source>
        <dbReference type="Pfam" id="PF04967"/>
    </source>
</evidence>